<keyword evidence="3" id="KW-1185">Reference proteome</keyword>
<dbReference type="InterPro" id="IPR017853">
    <property type="entry name" value="GH"/>
</dbReference>
<sequence length="533" mass="58895">MDPAVPWSGLGDIKVWEAQKSINKRYTNVAVDYVPAPENGKTGWSTVFSLTQGLQWELGISPTVRNFGTGTFNAVKSRNKMPDQEPLQSGSNFFRLYNAALWCKGYPGARSEIIWDDQSDASFHQLYTDAGLGSVSDRNKVWPHVCRAMFRMDQFKKIPEGSDTTRQIQQWLNKRYVADIGIPSMILVPCDGWFSRDVMAGFLMGLQYELGIPAADANGNFGPKTQSLLKSVGSGSLTGNLRYLFRAACYFNSPTYSPSGTPMYYLPSDINTDTETASHKEWLLAFQKFSQIPATAKNDYTTWAQLLVSMGDADRPATGADCITEITKSRGAALKAAGYQIVGRYLDENVAPTDPNYLGKALKPNEPQTILDAGLRFFPIFQYGGRSSTAFSYDIGRSHAAIAHEKASGFRIPSGTCIYFAVDYDALDEDVDSNILPYFRGVREVLQEKGAKYKHCVYGSRNICTRVSKEAGAKWSFVSGMSWGFSGNMGFPQPENWSFTQIKEFTFSGGGVSFGLDNDVWRAGSDPGVSKLD</sequence>
<evidence type="ECO:0000259" key="1">
    <source>
        <dbReference type="Pfam" id="PF08924"/>
    </source>
</evidence>
<accession>A0AAN7B242</accession>
<dbReference type="AlphaFoldDB" id="A0AAN7B242"/>
<comment type="caution">
    <text evidence="2">The sequence shown here is derived from an EMBL/GenBank/DDBJ whole genome shotgun (WGS) entry which is preliminary data.</text>
</comment>
<reference evidence="2" key="1">
    <citation type="journal article" date="2023" name="Mol. Phylogenet. Evol.">
        <title>Genome-scale phylogeny and comparative genomics of the fungal order Sordariales.</title>
        <authorList>
            <person name="Hensen N."/>
            <person name="Bonometti L."/>
            <person name="Westerberg I."/>
            <person name="Brannstrom I.O."/>
            <person name="Guillou S."/>
            <person name="Cros-Aarteil S."/>
            <person name="Calhoun S."/>
            <person name="Haridas S."/>
            <person name="Kuo A."/>
            <person name="Mondo S."/>
            <person name="Pangilinan J."/>
            <person name="Riley R."/>
            <person name="LaButti K."/>
            <person name="Andreopoulos B."/>
            <person name="Lipzen A."/>
            <person name="Chen C."/>
            <person name="Yan M."/>
            <person name="Daum C."/>
            <person name="Ng V."/>
            <person name="Clum A."/>
            <person name="Steindorff A."/>
            <person name="Ohm R.A."/>
            <person name="Martin F."/>
            <person name="Silar P."/>
            <person name="Natvig D.O."/>
            <person name="Lalanne C."/>
            <person name="Gautier V."/>
            <person name="Ament-Velasquez S.L."/>
            <person name="Kruys A."/>
            <person name="Hutchinson M.I."/>
            <person name="Powell A.J."/>
            <person name="Barry K."/>
            <person name="Miller A.N."/>
            <person name="Grigoriev I.V."/>
            <person name="Debuchy R."/>
            <person name="Gladieux P."/>
            <person name="Hiltunen Thoren M."/>
            <person name="Johannesson H."/>
        </authorList>
    </citation>
    <scope>NUCLEOTIDE SEQUENCE</scope>
    <source>
        <strain evidence="2">PSN293</strain>
    </source>
</reference>
<organism evidence="2 3">
    <name type="scientific">Rhypophila decipiens</name>
    <dbReference type="NCBI Taxonomy" id="261697"/>
    <lineage>
        <taxon>Eukaryota</taxon>
        <taxon>Fungi</taxon>
        <taxon>Dikarya</taxon>
        <taxon>Ascomycota</taxon>
        <taxon>Pezizomycotina</taxon>
        <taxon>Sordariomycetes</taxon>
        <taxon>Sordariomycetidae</taxon>
        <taxon>Sordariales</taxon>
        <taxon>Naviculisporaceae</taxon>
        <taxon>Rhypophila</taxon>
    </lineage>
</organism>
<dbReference type="SUPFAM" id="SSF51445">
    <property type="entry name" value="(Trans)glycosidases"/>
    <property type="match status" value="1"/>
</dbReference>
<evidence type="ECO:0000313" key="3">
    <source>
        <dbReference type="Proteomes" id="UP001301769"/>
    </source>
</evidence>
<dbReference type="InterPro" id="IPR015020">
    <property type="entry name" value="Rv2525c-like_Glyco_Hydro-like"/>
</dbReference>
<dbReference type="Pfam" id="PF08924">
    <property type="entry name" value="Rv2525c_GlyHyd-like"/>
    <property type="match status" value="1"/>
</dbReference>
<protein>
    <submittedName>
        <fullName evidence="2">DUF1906 domain-containing protein</fullName>
    </submittedName>
</protein>
<dbReference type="CDD" id="cd06418">
    <property type="entry name" value="GH25_BacA-like"/>
    <property type="match status" value="1"/>
</dbReference>
<dbReference type="Gene3D" id="3.20.20.80">
    <property type="entry name" value="Glycosidases"/>
    <property type="match status" value="1"/>
</dbReference>
<dbReference type="Proteomes" id="UP001301769">
    <property type="component" value="Unassembled WGS sequence"/>
</dbReference>
<evidence type="ECO:0000313" key="2">
    <source>
        <dbReference type="EMBL" id="KAK4209916.1"/>
    </source>
</evidence>
<name>A0AAN7B242_9PEZI</name>
<reference evidence="2" key="2">
    <citation type="submission" date="2023-05" db="EMBL/GenBank/DDBJ databases">
        <authorList>
            <consortium name="Lawrence Berkeley National Laboratory"/>
            <person name="Steindorff A."/>
            <person name="Hensen N."/>
            <person name="Bonometti L."/>
            <person name="Westerberg I."/>
            <person name="Brannstrom I.O."/>
            <person name="Guillou S."/>
            <person name="Cros-Aarteil S."/>
            <person name="Calhoun S."/>
            <person name="Haridas S."/>
            <person name="Kuo A."/>
            <person name="Mondo S."/>
            <person name="Pangilinan J."/>
            <person name="Riley R."/>
            <person name="Labutti K."/>
            <person name="Andreopoulos B."/>
            <person name="Lipzen A."/>
            <person name="Chen C."/>
            <person name="Yanf M."/>
            <person name="Daum C."/>
            <person name="Ng V."/>
            <person name="Clum A."/>
            <person name="Ohm R."/>
            <person name="Martin F."/>
            <person name="Silar P."/>
            <person name="Natvig D."/>
            <person name="Lalanne C."/>
            <person name="Gautier V."/>
            <person name="Ament-Velasquez S.L."/>
            <person name="Kruys A."/>
            <person name="Hutchinson M.I."/>
            <person name="Powell A.J."/>
            <person name="Barry K."/>
            <person name="Miller A.N."/>
            <person name="Grigoriev I.V."/>
            <person name="Debuchy R."/>
            <person name="Gladieux P."/>
            <person name="Thoren M.H."/>
            <person name="Johannesson H."/>
        </authorList>
    </citation>
    <scope>NUCLEOTIDE SEQUENCE</scope>
    <source>
        <strain evidence="2">PSN293</strain>
    </source>
</reference>
<gene>
    <name evidence="2" type="ORF">QBC37DRAFT_293568</name>
</gene>
<feature type="domain" description="Rv2525c-like glycoside hydrolase-like" evidence="1">
    <location>
        <begin position="332"/>
        <end position="520"/>
    </location>
</feature>
<proteinExistence type="predicted"/>
<dbReference type="EMBL" id="MU858190">
    <property type="protein sequence ID" value="KAK4209916.1"/>
    <property type="molecule type" value="Genomic_DNA"/>
</dbReference>